<keyword evidence="6" id="KW-1185">Reference proteome</keyword>
<dbReference type="GO" id="GO:0051603">
    <property type="term" value="P:proteolysis involved in protein catabolic process"/>
    <property type="evidence" value="ECO:0007669"/>
    <property type="project" value="InterPro"/>
</dbReference>
<keyword evidence="2" id="KW-0645">Protease</keyword>
<dbReference type="Proteomes" id="UP000315925">
    <property type="component" value="Chromosome"/>
</dbReference>
<reference evidence="7" key="3">
    <citation type="submission" date="2019-03" db="EMBL/GenBank/DDBJ databases">
        <title>Complete genome of Methylacidiphilum kamchatkense Kam1.</title>
        <authorList>
            <person name="Kruse T."/>
            <person name="Murarilal Ratnadevi C."/>
            <person name="Erikstad H.-A."/>
            <person name="Birkeland N.-K."/>
        </authorList>
    </citation>
    <scope>NUCLEOTIDE SEQUENCE [LARGE SCALE GENOMIC DNA]</scope>
    <source>
        <strain evidence="7">kam1</strain>
    </source>
</reference>
<protein>
    <submittedName>
        <fullName evidence="5">Proteasome beta subunit</fullName>
        <ecNumber evidence="5">3.4.25.1</ecNumber>
    </submittedName>
    <submittedName>
        <fullName evidence="4">Proteasome subunit alpha</fullName>
    </submittedName>
</protein>
<organism evidence="5 7">
    <name type="scientific">Methylacidiphilum kamchatkense Kam1</name>
    <dbReference type="NCBI Taxonomy" id="1202785"/>
    <lineage>
        <taxon>Bacteria</taxon>
        <taxon>Pseudomonadati</taxon>
        <taxon>Verrucomicrobiota</taxon>
        <taxon>Methylacidiphilae</taxon>
        <taxon>Methylacidiphilales</taxon>
        <taxon>Methylacidiphilaceae</taxon>
        <taxon>Methylacidiphilum (ex Ratnadevi et al. 2023)</taxon>
    </lineage>
</organism>
<dbReference type="RefSeq" id="WP_039722262.1">
    <property type="nucleotide sequence ID" value="NZ_CP037899.1"/>
</dbReference>
<evidence type="ECO:0000313" key="6">
    <source>
        <dbReference type="Proteomes" id="UP000031594"/>
    </source>
</evidence>
<sequence>MNQNPHLRFSSPVEAGREERLKGDFVSLLRESGIVFPFPAAAELPTKPTSERVWVESTTILAFYYKEGVIVAGDRRATAGNLVIHERAEKVISIDRNTILAIAGTPATAFEIARVLQHSFEFYRRSQLQPLSVAAKVRMVSKLLKDNMALSLQGIGIVVPLLALADPFGKEEPTIYFYDALGAQFQTVDFAASGSGSPAVRSILQYINRWSGKPSIERNEDEAIRLALQLLDIAAESDTATGGVNRRNRIYPQVKLLKKSGVVEVAEERLAQLFAEAG</sequence>
<dbReference type="PANTHER" id="PTHR32194">
    <property type="entry name" value="METALLOPROTEASE TLDD"/>
    <property type="match status" value="1"/>
</dbReference>
<reference evidence="4 6" key="1">
    <citation type="submission" date="2014-08" db="EMBL/GenBank/DDBJ databases">
        <title>Methylacidiphilum kamchatkense strain Kam1 draft genome sequence.</title>
        <authorList>
            <person name="Birkeland N.-K."/>
            <person name="Erikstad H.A."/>
        </authorList>
    </citation>
    <scope>NUCLEOTIDE SEQUENCE [LARGE SCALE GENOMIC DNA]</scope>
    <source>
        <strain evidence="4 6">Kam1</strain>
    </source>
</reference>
<dbReference type="EMBL" id="CP037899">
    <property type="protein sequence ID" value="QDQ42495.1"/>
    <property type="molecule type" value="Genomic_DNA"/>
</dbReference>
<dbReference type="SUPFAM" id="SSF56235">
    <property type="entry name" value="N-terminal nucleophile aminohydrolases (Ntn hydrolases)"/>
    <property type="match status" value="1"/>
</dbReference>
<dbReference type="InterPro" id="IPR023333">
    <property type="entry name" value="Proteasome_suB-type"/>
</dbReference>
<dbReference type="Proteomes" id="UP000031594">
    <property type="component" value="Unassembled WGS sequence"/>
</dbReference>
<name>A0A0C1RS76_9BACT</name>
<dbReference type="MEROPS" id="T01.005"/>
<proteinExistence type="predicted"/>
<keyword evidence="1" id="KW-0963">Cytoplasm</keyword>
<dbReference type="EMBL" id="JQNX01000012">
    <property type="protein sequence ID" value="KIE57761.1"/>
    <property type="molecule type" value="Genomic_DNA"/>
</dbReference>
<dbReference type="InterPro" id="IPR001353">
    <property type="entry name" value="Proteasome_sua/b"/>
</dbReference>
<accession>A0A0C1RS76</accession>
<reference evidence="5" key="2">
    <citation type="journal article" date="2019" name="BMC Genomics">
        <title>Complete genome sequence analysis of the thermoacidophilic verrucomicrobial methanotroph 'Candidatus Methylacidiphilum kamchatkense' strain Kam1 and comparison with its closest relatives.</title>
        <authorList>
            <person name="Kruse T."/>
            <person name="Ratnadevi C.M."/>
            <person name="Erikstad H.A."/>
            <person name="Birkeland N.K."/>
        </authorList>
    </citation>
    <scope>NUCLEOTIDE SEQUENCE</scope>
    <source>
        <strain evidence="5">Kam1</strain>
    </source>
</reference>
<evidence type="ECO:0000313" key="7">
    <source>
        <dbReference type="Proteomes" id="UP000315925"/>
    </source>
</evidence>
<dbReference type="GO" id="GO:0008233">
    <property type="term" value="F:peptidase activity"/>
    <property type="evidence" value="ECO:0007669"/>
    <property type="project" value="UniProtKB-KW"/>
</dbReference>
<dbReference type="OrthoDB" id="9794899at2"/>
<dbReference type="PANTHER" id="PTHR32194:SF0">
    <property type="entry name" value="ATP-DEPENDENT PROTEASE SUBUNIT HSLV"/>
    <property type="match status" value="1"/>
</dbReference>
<dbReference type="EC" id="3.4.25.1" evidence="5"/>
<dbReference type="GO" id="GO:0005839">
    <property type="term" value="C:proteasome core complex"/>
    <property type="evidence" value="ECO:0007669"/>
    <property type="project" value="InterPro"/>
</dbReference>
<evidence type="ECO:0000313" key="4">
    <source>
        <dbReference type="EMBL" id="KIE57761.1"/>
    </source>
</evidence>
<dbReference type="InterPro" id="IPR029055">
    <property type="entry name" value="Ntn_hydrolases_N"/>
</dbReference>
<evidence type="ECO:0000313" key="5">
    <source>
        <dbReference type="EMBL" id="QDQ42495.1"/>
    </source>
</evidence>
<dbReference type="AlphaFoldDB" id="A0A0C1RS76"/>
<dbReference type="GO" id="GO:0005737">
    <property type="term" value="C:cytoplasm"/>
    <property type="evidence" value="ECO:0007669"/>
    <property type="project" value="TreeGrafter"/>
</dbReference>
<dbReference type="STRING" id="1202785.A946_11315"/>
<dbReference type="Pfam" id="PF00227">
    <property type="entry name" value="Proteasome"/>
    <property type="match status" value="1"/>
</dbReference>
<evidence type="ECO:0000256" key="3">
    <source>
        <dbReference type="ARBA" id="ARBA00022801"/>
    </source>
</evidence>
<keyword evidence="5" id="KW-0647">Proteasome</keyword>
<evidence type="ECO:0000256" key="2">
    <source>
        <dbReference type="ARBA" id="ARBA00022670"/>
    </source>
</evidence>
<keyword evidence="3 5" id="KW-0378">Hydrolase</keyword>
<dbReference type="Gene3D" id="3.60.20.10">
    <property type="entry name" value="Glutamine Phosphoribosylpyrophosphate, subunit 1, domain 1"/>
    <property type="match status" value="1"/>
</dbReference>
<gene>
    <name evidence="4" type="ORF">A946_11315</name>
    <name evidence="5" type="ORF">kam1_1269</name>
</gene>
<dbReference type="KEGG" id="mkc:kam1_1269"/>
<evidence type="ECO:0000256" key="1">
    <source>
        <dbReference type="ARBA" id="ARBA00022490"/>
    </source>
</evidence>